<dbReference type="InterPro" id="IPR000073">
    <property type="entry name" value="AB_hydrolase_1"/>
</dbReference>
<reference evidence="3 4" key="1">
    <citation type="submission" date="2018-10" db="EMBL/GenBank/DDBJ databases">
        <title>Phylogenomics of Brevibacillus.</title>
        <authorList>
            <person name="Dunlap C."/>
        </authorList>
    </citation>
    <scope>NUCLEOTIDE SEQUENCE [LARGE SCALE GENOMIC DNA]</scope>
    <source>
        <strain evidence="3 4">JCM 15085</strain>
    </source>
</reference>
<dbReference type="EMBL" id="RHHT01000026">
    <property type="protein sequence ID" value="RNB78322.1"/>
    <property type="molecule type" value="Genomic_DNA"/>
</dbReference>
<evidence type="ECO:0000259" key="2">
    <source>
        <dbReference type="Pfam" id="PF12697"/>
    </source>
</evidence>
<protein>
    <submittedName>
        <fullName evidence="3">Alpha/beta hydrolase</fullName>
    </submittedName>
</protein>
<evidence type="ECO:0000313" key="3">
    <source>
        <dbReference type="EMBL" id="RNB78322.1"/>
    </source>
</evidence>
<dbReference type="PANTHER" id="PTHR43798:SF31">
    <property type="entry name" value="AB HYDROLASE SUPERFAMILY PROTEIN YCLE"/>
    <property type="match status" value="1"/>
</dbReference>
<sequence length="275" mass="31560">MNKQENSQLSSIVINGHEFTYDIHGEGDGPVLLLLTGWCQDHRLFDYIVPPLAQRHKVLRLNWRGHSYPQQLPGDFGVKEQAEDVIGVLNALDIEKVIPVSTSHGGWANIEITDRLGTARAPQTVVIDWIMGEAGEELLRDLRDIQNPEKWVSGRQSLFDHWLGVSSNRAVIDHLNKEMASFGYDMWERSCRVIEQAYEKWGSPLQRMSALKEKRPIVHIYSQAPGPGYEEMQQSFKEKNSWFDYKFIKAQTHFPTLESPEAVANHIHDFVSQLR</sequence>
<dbReference type="RefSeq" id="WP_122913631.1">
    <property type="nucleotide sequence ID" value="NZ_RHHT01000026.1"/>
</dbReference>
<dbReference type="InterPro" id="IPR029058">
    <property type="entry name" value="AB_hydrolase_fold"/>
</dbReference>
<gene>
    <name evidence="3" type="ORF">EDM58_12130</name>
</gene>
<evidence type="ECO:0000256" key="1">
    <source>
        <dbReference type="ARBA" id="ARBA00022801"/>
    </source>
</evidence>
<dbReference type="GO" id="GO:0016787">
    <property type="term" value="F:hydrolase activity"/>
    <property type="evidence" value="ECO:0007669"/>
    <property type="project" value="UniProtKB-KW"/>
</dbReference>
<dbReference type="PANTHER" id="PTHR43798">
    <property type="entry name" value="MONOACYLGLYCEROL LIPASE"/>
    <property type="match status" value="1"/>
</dbReference>
<name>A0A3M8CRB7_9BACL</name>
<dbReference type="SUPFAM" id="SSF53474">
    <property type="entry name" value="alpha/beta-Hydrolases"/>
    <property type="match status" value="1"/>
</dbReference>
<dbReference type="AlphaFoldDB" id="A0A3M8CRB7"/>
<accession>A0A3M8CRB7</accession>
<comment type="caution">
    <text evidence="3">The sequence shown here is derived from an EMBL/GenBank/DDBJ whole genome shotgun (WGS) entry which is preliminary data.</text>
</comment>
<dbReference type="InterPro" id="IPR050266">
    <property type="entry name" value="AB_hydrolase_sf"/>
</dbReference>
<dbReference type="Gene3D" id="1.10.210.20">
    <property type="match status" value="1"/>
</dbReference>
<dbReference type="Gene3D" id="3.40.50.1820">
    <property type="entry name" value="alpha/beta hydrolase"/>
    <property type="match status" value="1"/>
</dbReference>
<dbReference type="Pfam" id="PF12697">
    <property type="entry name" value="Abhydrolase_6"/>
    <property type="match status" value="1"/>
</dbReference>
<dbReference type="Proteomes" id="UP000281915">
    <property type="component" value="Unassembled WGS sequence"/>
</dbReference>
<proteinExistence type="predicted"/>
<feature type="domain" description="AB hydrolase-1" evidence="2">
    <location>
        <begin position="32"/>
        <end position="265"/>
    </location>
</feature>
<dbReference type="GO" id="GO:0016020">
    <property type="term" value="C:membrane"/>
    <property type="evidence" value="ECO:0007669"/>
    <property type="project" value="TreeGrafter"/>
</dbReference>
<evidence type="ECO:0000313" key="4">
    <source>
        <dbReference type="Proteomes" id="UP000281915"/>
    </source>
</evidence>
<organism evidence="3 4">
    <name type="scientific">Brevibacillus panacihumi</name>
    <dbReference type="NCBI Taxonomy" id="497735"/>
    <lineage>
        <taxon>Bacteria</taxon>
        <taxon>Bacillati</taxon>
        <taxon>Bacillota</taxon>
        <taxon>Bacilli</taxon>
        <taxon>Bacillales</taxon>
        <taxon>Paenibacillaceae</taxon>
        <taxon>Brevibacillus</taxon>
    </lineage>
</organism>
<keyword evidence="1 3" id="KW-0378">Hydrolase</keyword>